<sequence>MRLPKKPAWLGILTAFWLLTMPIAVGIYTYVSDLHGGLSYYGWQNTTLLMAILALFLSVPIGLIQVVCVRHYNSAPSLLAWRSDRHIASILATVACTAFVLGCLRLSMEGSGFADFLAVVWFAGWAAWAIVMRALFIDRAA</sequence>
<dbReference type="RefSeq" id="WP_163046407.1">
    <property type="nucleotide sequence ID" value="NZ_JAAAMJ010000083.1"/>
</dbReference>
<gene>
    <name evidence="2" type="ORF">GTW51_23345</name>
</gene>
<keyword evidence="1" id="KW-1133">Transmembrane helix</keyword>
<proteinExistence type="predicted"/>
<protein>
    <submittedName>
        <fullName evidence="2">Uncharacterized protein</fullName>
    </submittedName>
</protein>
<feature type="transmembrane region" description="Helical" evidence="1">
    <location>
        <begin position="48"/>
        <end position="67"/>
    </location>
</feature>
<name>A0A6L9MPC6_9HYPH</name>
<evidence type="ECO:0000313" key="2">
    <source>
        <dbReference type="EMBL" id="NDV89565.1"/>
    </source>
</evidence>
<comment type="caution">
    <text evidence="2">The sequence shown here is derived from an EMBL/GenBank/DDBJ whole genome shotgun (WGS) entry which is preliminary data.</text>
</comment>
<dbReference type="Proteomes" id="UP000476332">
    <property type="component" value="Unassembled WGS sequence"/>
</dbReference>
<evidence type="ECO:0000256" key="1">
    <source>
        <dbReference type="SAM" id="Phobius"/>
    </source>
</evidence>
<keyword evidence="3" id="KW-1185">Reference proteome</keyword>
<dbReference type="AlphaFoldDB" id="A0A6L9MPC6"/>
<feature type="transmembrane region" description="Helical" evidence="1">
    <location>
        <begin position="113"/>
        <end position="136"/>
    </location>
</feature>
<evidence type="ECO:0000313" key="3">
    <source>
        <dbReference type="Proteomes" id="UP000476332"/>
    </source>
</evidence>
<organism evidence="2 3">
    <name type="scientific">Aurantimonas aggregata</name>
    <dbReference type="NCBI Taxonomy" id="2047720"/>
    <lineage>
        <taxon>Bacteria</taxon>
        <taxon>Pseudomonadati</taxon>
        <taxon>Pseudomonadota</taxon>
        <taxon>Alphaproteobacteria</taxon>
        <taxon>Hyphomicrobiales</taxon>
        <taxon>Aurantimonadaceae</taxon>
        <taxon>Aurantimonas</taxon>
    </lineage>
</organism>
<feature type="transmembrane region" description="Helical" evidence="1">
    <location>
        <begin position="87"/>
        <end position="107"/>
    </location>
</feature>
<dbReference type="EMBL" id="JAAAMJ010000083">
    <property type="protein sequence ID" value="NDV89565.1"/>
    <property type="molecule type" value="Genomic_DNA"/>
</dbReference>
<keyword evidence="1" id="KW-0472">Membrane</keyword>
<accession>A0A6L9MPC6</accession>
<keyword evidence="1" id="KW-0812">Transmembrane</keyword>
<feature type="transmembrane region" description="Helical" evidence="1">
    <location>
        <begin position="7"/>
        <end position="28"/>
    </location>
</feature>
<reference evidence="2 3" key="1">
    <citation type="submission" date="2020-01" db="EMBL/GenBank/DDBJ databases">
        <title>Genomes of bacteria type strains.</title>
        <authorList>
            <person name="Chen J."/>
            <person name="Zhu S."/>
            <person name="Chen J."/>
        </authorList>
    </citation>
    <scope>NUCLEOTIDE SEQUENCE [LARGE SCALE GENOMIC DNA]</scope>
    <source>
        <strain evidence="2 3">KCTC 52919</strain>
    </source>
</reference>